<evidence type="ECO:0000256" key="2">
    <source>
        <dbReference type="SAM" id="MobiDB-lite"/>
    </source>
</evidence>
<dbReference type="GO" id="GO:0070286">
    <property type="term" value="P:axonemal dynein complex assembly"/>
    <property type="evidence" value="ECO:0007669"/>
    <property type="project" value="InterPro"/>
</dbReference>
<dbReference type="CDD" id="cd00298">
    <property type="entry name" value="ACD_sHsps_p23-like"/>
    <property type="match status" value="1"/>
</dbReference>
<reference evidence="4" key="1">
    <citation type="submission" date="2015-11" db="EMBL/GenBank/DDBJ databases">
        <title>De novo transcriptome assembly of four potential Pierce s Disease insect vectors from Arizona vineyards.</title>
        <authorList>
            <person name="Tassone E.E."/>
        </authorList>
    </citation>
    <scope>NUCLEOTIDE SEQUENCE</scope>
</reference>
<name>A0A1B6JS01_9HEMI</name>
<accession>A0A1B6JS01</accession>
<dbReference type="InterPro" id="IPR041442">
    <property type="entry name" value="PIH1D1/2/3_CS-like"/>
</dbReference>
<evidence type="ECO:0000313" key="4">
    <source>
        <dbReference type="EMBL" id="JAT02015.1"/>
    </source>
</evidence>
<dbReference type="InterPro" id="IPR026697">
    <property type="entry name" value="DNAAF6"/>
</dbReference>
<dbReference type="GO" id="GO:0051087">
    <property type="term" value="F:protein-folding chaperone binding"/>
    <property type="evidence" value="ECO:0007669"/>
    <property type="project" value="InterPro"/>
</dbReference>
<dbReference type="InterPro" id="IPR008978">
    <property type="entry name" value="HSP20-like_chaperone"/>
</dbReference>
<dbReference type="AlphaFoldDB" id="A0A1B6JS01"/>
<proteinExistence type="inferred from homology"/>
<gene>
    <name evidence="4" type="ORF">g.539</name>
</gene>
<evidence type="ECO:0000256" key="1">
    <source>
        <dbReference type="ARBA" id="ARBA00008511"/>
    </source>
</evidence>
<dbReference type="Pfam" id="PF18201">
    <property type="entry name" value="PIH1_CS"/>
    <property type="match status" value="1"/>
</dbReference>
<dbReference type="GO" id="GO:0045505">
    <property type="term" value="F:dynein intermediate chain binding"/>
    <property type="evidence" value="ECO:0007669"/>
    <property type="project" value="TreeGrafter"/>
</dbReference>
<dbReference type="GO" id="GO:0005737">
    <property type="term" value="C:cytoplasm"/>
    <property type="evidence" value="ECO:0007669"/>
    <property type="project" value="TreeGrafter"/>
</dbReference>
<protein>
    <recommendedName>
        <fullName evidence="3">PIH1D1/2/3 CS-like domain-containing protein</fullName>
    </recommendedName>
</protein>
<feature type="domain" description="PIH1D1/2/3 CS-like" evidence="3">
    <location>
        <begin position="91"/>
        <end position="185"/>
    </location>
</feature>
<dbReference type="PANTHER" id="PTHR21083:SF0">
    <property type="entry name" value="DYNEIN AXONEMAL ASSEMBLY FACTOR 6"/>
    <property type="match status" value="1"/>
</dbReference>
<evidence type="ECO:0000259" key="3">
    <source>
        <dbReference type="Pfam" id="PF18201"/>
    </source>
</evidence>
<dbReference type="SUPFAM" id="SSF49764">
    <property type="entry name" value="HSP20-like chaperones"/>
    <property type="match status" value="1"/>
</dbReference>
<feature type="region of interest" description="Disordered" evidence="2">
    <location>
        <begin position="15"/>
        <end position="46"/>
    </location>
</feature>
<sequence>MEFNPSDIRKLAQLLKTEGEDSSSDDDVPKPSKLGPGDIKSKSQVKIRVPTEEYEHSYYTKKKTDPKAIWEVDEVPVVAFCDDASYDPRQRPEFDIKYRQAVTSEDLFLQLGRKTPSTASCEVMVISLCLKGERKEDIDLHLTQQHLDLRSPLYRLSLPLPHPADPESSSAEWEPSLSVLTVSLALRRELDFTNF</sequence>
<organism evidence="4">
    <name type="scientific">Homalodisca liturata</name>
    <dbReference type="NCBI Taxonomy" id="320908"/>
    <lineage>
        <taxon>Eukaryota</taxon>
        <taxon>Metazoa</taxon>
        <taxon>Ecdysozoa</taxon>
        <taxon>Arthropoda</taxon>
        <taxon>Hexapoda</taxon>
        <taxon>Insecta</taxon>
        <taxon>Pterygota</taxon>
        <taxon>Neoptera</taxon>
        <taxon>Paraneoptera</taxon>
        <taxon>Hemiptera</taxon>
        <taxon>Auchenorrhyncha</taxon>
        <taxon>Membracoidea</taxon>
        <taxon>Cicadellidae</taxon>
        <taxon>Cicadellinae</taxon>
        <taxon>Proconiini</taxon>
        <taxon>Homalodisca</taxon>
    </lineage>
</organism>
<comment type="similarity">
    <text evidence="1">Belongs to the PIH1 family.</text>
</comment>
<dbReference type="EMBL" id="GECU01005692">
    <property type="protein sequence ID" value="JAT02015.1"/>
    <property type="molecule type" value="Transcribed_RNA"/>
</dbReference>
<dbReference type="PANTHER" id="PTHR21083">
    <property type="entry name" value="TWISTER"/>
    <property type="match status" value="1"/>
</dbReference>